<dbReference type="SUPFAM" id="SSF88659">
    <property type="entry name" value="Sigma3 and sigma4 domains of RNA polymerase sigma factors"/>
    <property type="match status" value="1"/>
</dbReference>
<dbReference type="AlphaFoldDB" id="A0A507ZES9"/>
<dbReference type="InterPro" id="IPR013324">
    <property type="entry name" value="RNA_pol_sigma_r3/r4-like"/>
</dbReference>
<dbReference type="InterPro" id="IPR013249">
    <property type="entry name" value="RNA_pol_sigma70_r4_t2"/>
</dbReference>
<evidence type="ECO:0000256" key="1">
    <source>
        <dbReference type="ARBA" id="ARBA00010641"/>
    </source>
</evidence>
<dbReference type="PANTHER" id="PTHR43133:SF62">
    <property type="entry name" value="RNA POLYMERASE SIGMA FACTOR SIGZ"/>
    <property type="match status" value="1"/>
</dbReference>
<dbReference type="GO" id="GO:0006352">
    <property type="term" value="P:DNA-templated transcription initiation"/>
    <property type="evidence" value="ECO:0007669"/>
    <property type="project" value="InterPro"/>
</dbReference>
<dbReference type="NCBIfam" id="TIGR02937">
    <property type="entry name" value="sigma70-ECF"/>
    <property type="match status" value="1"/>
</dbReference>
<gene>
    <name evidence="7" type="ORF">FKR84_10710</name>
</gene>
<dbReference type="SUPFAM" id="SSF88946">
    <property type="entry name" value="Sigma2 domain of RNA polymerase sigma factors"/>
    <property type="match status" value="1"/>
</dbReference>
<accession>A0A507ZES9</accession>
<evidence type="ECO:0000313" key="7">
    <source>
        <dbReference type="EMBL" id="TQD36276.1"/>
    </source>
</evidence>
<keyword evidence="2" id="KW-0805">Transcription regulation</keyword>
<dbReference type="InterPro" id="IPR014284">
    <property type="entry name" value="RNA_pol_sigma-70_dom"/>
</dbReference>
<reference evidence="7 8" key="1">
    <citation type="submission" date="2019-06" db="EMBL/GenBank/DDBJ databases">
        <title>Flavibacter putida gen. nov., sp. nov., a novel marine bacterium of the family Flavobacteriaceae isolated from coastal seawater.</title>
        <authorList>
            <person name="Feng X."/>
        </authorList>
    </citation>
    <scope>NUCLEOTIDE SEQUENCE [LARGE SCALE GENOMIC DNA]</scope>
    <source>
        <strain evidence="7 8">PLHSN227</strain>
    </source>
</reference>
<evidence type="ECO:0000256" key="3">
    <source>
        <dbReference type="ARBA" id="ARBA00023082"/>
    </source>
</evidence>
<dbReference type="EMBL" id="VIAR01000011">
    <property type="protein sequence ID" value="TQD36276.1"/>
    <property type="molecule type" value="Genomic_DNA"/>
</dbReference>
<dbReference type="Proteomes" id="UP000317169">
    <property type="component" value="Unassembled WGS sequence"/>
</dbReference>
<evidence type="ECO:0000259" key="6">
    <source>
        <dbReference type="Pfam" id="PF08281"/>
    </source>
</evidence>
<evidence type="ECO:0000256" key="2">
    <source>
        <dbReference type="ARBA" id="ARBA00023015"/>
    </source>
</evidence>
<dbReference type="OrthoDB" id="9795666at2"/>
<dbReference type="CDD" id="cd06171">
    <property type="entry name" value="Sigma70_r4"/>
    <property type="match status" value="1"/>
</dbReference>
<comment type="similarity">
    <text evidence="1">Belongs to the sigma-70 factor family. ECF subfamily.</text>
</comment>
<keyword evidence="3" id="KW-0731">Sigma factor</keyword>
<name>A0A507ZES9_9FLAO</name>
<dbReference type="InterPro" id="IPR039425">
    <property type="entry name" value="RNA_pol_sigma-70-like"/>
</dbReference>
<dbReference type="Gene3D" id="1.10.10.10">
    <property type="entry name" value="Winged helix-like DNA-binding domain superfamily/Winged helix DNA-binding domain"/>
    <property type="match status" value="1"/>
</dbReference>
<comment type="caution">
    <text evidence="7">The sequence shown here is derived from an EMBL/GenBank/DDBJ whole genome shotgun (WGS) entry which is preliminary data.</text>
</comment>
<dbReference type="InterPro" id="IPR007627">
    <property type="entry name" value="RNA_pol_sigma70_r2"/>
</dbReference>
<dbReference type="Gene3D" id="1.10.1740.10">
    <property type="match status" value="1"/>
</dbReference>
<keyword evidence="8" id="KW-1185">Reference proteome</keyword>
<keyword evidence="4" id="KW-0804">Transcription</keyword>
<dbReference type="Pfam" id="PF04542">
    <property type="entry name" value="Sigma70_r2"/>
    <property type="match status" value="1"/>
</dbReference>
<feature type="domain" description="RNA polymerase sigma factor 70 region 4 type 2" evidence="6">
    <location>
        <begin position="94"/>
        <end position="143"/>
    </location>
</feature>
<dbReference type="PANTHER" id="PTHR43133">
    <property type="entry name" value="RNA POLYMERASE ECF-TYPE SIGMA FACTO"/>
    <property type="match status" value="1"/>
</dbReference>
<organism evidence="7 8">
    <name type="scientific">Haloflavibacter putidus</name>
    <dbReference type="NCBI Taxonomy" id="2576776"/>
    <lineage>
        <taxon>Bacteria</taxon>
        <taxon>Pseudomonadati</taxon>
        <taxon>Bacteroidota</taxon>
        <taxon>Flavobacteriia</taxon>
        <taxon>Flavobacteriales</taxon>
        <taxon>Flavobacteriaceae</taxon>
        <taxon>Haloflavibacter</taxon>
    </lineage>
</organism>
<evidence type="ECO:0000256" key="4">
    <source>
        <dbReference type="ARBA" id="ARBA00023163"/>
    </source>
</evidence>
<dbReference type="RefSeq" id="WP_141422305.1">
    <property type="nucleotide sequence ID" value="NZ_VIAR01000011.1"/>
</dbReference>
<feature type="domain" description="RNA polymerase sigma-70 region 2" evidence="5">
    <location>
        <begin position="9"/>
        <end position="72"/>
    </location>
</feature>
<sequence>MQTSTLWNNYAEVYYFFILKRVGNQDTAKEVLQNAFLKIHQKLSQLNDSEKAKEWGFQIVRNELNQHFRENAKMHPTEEFQQLSNAPNLENVCCFDRFIQELPEKYREVIQLVYLQGKKQKEVAEKLNISLVNVKARIRRAKTILHEDFKRCCQFETDKNGKLVGSPNCAYCEKNT</sequence>
<dbReference type="GO" id="GO:0003677">
    <property type="term" value="F:DNA binding"/>
    <property type="evidence" value="ECO:0007669"/>
    <property type="project" value="InterPro"/>
</dbReference>
<evidence type="ECO:0000259" key="5">
    <source>
        <dbReference type="Pfam" id="PF04542"/>
    </source>
</evidence>
<dbReference type="Pfam" id="PF08281">
    <property type="entry name" value="Sigma70_r4_2"/>
    <property type="match status" value="1"/>
</dbReference>
<dbReference type="GO" id="GO:0016987">
    <property type="term" value="F:sigma factor activity"/>
    <property type="evidence" value="ECO:0007669"/>
    <property type="project" value="UniProtKB-KW"/>
</dbReference>
<proteinExistence type="inferred from homology"/>
<protein>
    <submittedName>
        <fullName evidence="7">Sigma-70 family RNA polymerase sigma factor</fullName>
    </submittedName>
</protein>
<dbReference type="InterPro" id="IPR013325">
    <property type="entry name" value="RNA_pol_sigma_r2"/>
</dbReference>
<evidence type="ECO:0000313" key="8">
    <source>
        <dbReference type="Proteomes" id="UP000317169"/>
    </source>
</evidence>
<dbReference type="InterPro" id="IPR036388">
    <property type="entry name" value="WH-like_DNA-bd_sf"/>
</dbReference>